<name>A0A4R7B257_9NEIS</name>
<evidence type="ECO:0000313" key="2">
    <source>
        <dbReference type="Proteomes" id="UP000295611"/>
    </source>
</evidence>
<dbReference type="RefSeq" id="WP_133681459.1">
    <property type="nucleotide sequence ID" value="NZ_SNZP01000009.1"/>
</dbReference>
<accession>A0A4R7B257</accession>
<gene>
    <name evidence="1" type="ORF">DFP86_10948</name>
</gene>
<comment type="caution">
    <text evidence="1">The sequence shown here is derived from an EMBL/GenBank/DDBJ whole genome shotgun (WGS) entry which is preliminary data.</text>
</comment>
<sequence length="225" mass="23458">MSTVYTINVTNNSQTNQDFFFFQAPAVYSGGPTIYSNSLYNSVLQPYATSGSILTFEMNVQYFAGAQTQYATPTVGHVSGGTTASQPINLAPATGTGTNDATNLSVDPLGLSPAYSLAGVQGGAFRIVAPTYNPNTTGNFNIGTAIQNAAGGPATLSNFVVAQPNQFVDCQPVLIFYVQTGSYSAGQVINFSSASNQAASCDTTTGHTTFNVVYNVDGTWTVSPM</sequence>
<organism evidence="1 2">
    <name type="scientific">Paludibacterium purpuratum</name>
    <dbReference type="NCBI Taxonomy" id="1144873"/>
    <lineage>
        <taxon>Bacteria</taxon>
        <taxon>Pseudomonadati</taxon>
        <taxon>Pseudomonadota</taxon>
        <taxon>Betaproteobacteria</taxon>
        <taxon>Neisseriales</taxon>
        <taxon>Chromobacteriaceae</taxon>
        <taxon>Paludibacterium</taxon>
    </lineage>
</organism>
<proteinExistence type="predicted"/>
<dbReference type="EMBL" id="SNZP01000009">
    <property type="protein sequence ID" value="TDR77808.1"/>
    <property type="molecule type" value="Genomic_DNA"/>
</dbReference>
<reference evidence="1 2" key="1">
    <citation type="submission" date="2019-03" db="EMBL/GenBank/DDBJ databases">
        <title>Genomic Encyclopedia of Type Strains, Phase III (KMG-III): the genomes of soil and plant-associated and newly described type strains.</title>
        <authorList>
            <person name="Whitman W."/>
        </authorList>
    </citation>
    <scope>NUCLEOTIDE SEQUENCE [LARGE SCALE GENOMIC DNA]</scope>
    <source>
        <strain evidence="1 2">CECT 8976</strain>
    </source>
</reference>
<dbReference type="OrthoDB" id="1437448at2"/>
<protein>
    <submittedName>
        <fullName evidence="1">Uncharacterized protein</fullName>
    </submittedName>
</protein>
<evidence type="ECO:0000313" key="1">
    <source>
        <dbReference type="EMBL" id="TDR77808.1"/>
    </source>
</evidence>
<keyword evidence="2" id="KW-1185">Reference proteome</keyword>
<dbReference type="AlphaFoldDB" id="A0A4R7B257"/>
<dbReference type="Proteomes" id="UP000295611">
    <property type="component" value="Unassembled WGS sequence"/>
</dbReference>